<dbReference type="PROSITE" id="PS51935">
    <property type="entry name" value="NLPC_P60"/>
    <property type="match status" value="1"/>
</dbReference>
<feature type="chain" id="PRO_5013299003" evidence="5">
    <location>
        <begin position="25"/>
        <end position="451"/>
    </location>
</feature>
<accession>A0A1X7L036</accession>
<dbReference type="Gene3D" id="3.90.1720.10">
    <property type="entry name" value="endopeptidase domain like (from Nostoc punctiforme)"/>
    <property type="match status" value="1"/>
</dbReference>
<name>A0A1X7L036_9BACT</name>
<dbReference type="GO" id="GO:0006508">
    <property type="term" value="P:proteolysis"/>
    <property type="evidence" value="ECO:0007669"/>
    <property type="project" value="UniProtKB-KW"/>
</dbReference>
<protein>
    <submittedName>
        <fullName evidence="7">NlpC/P60 family protein</fullName>
    </submittedName>
</protein>
<dbReference type="InterPro" id="IPR027017">
    <property type="entry name" value="P60_peptidase_YkfC"/>
</dbReference>
<dbReference type="Pfam" id="PF12913">
    <property type="entry name" value="SH3_6"/>
    <property type="match status" value="1"/>
</dbReference>
<feature type="domain" description="NlpC/P60" evidence="6">
    <location>
        <begin position="286"/>
        <end position="417"/>
    </location>
</feature>
<dbReference type="PIRSF" id="PIRSF019015">
    <property type="entry name" value="P60_peptidase_YkfC"/>
    <property type="match status" value="1"/>
</dbReference>
<reference evidence="8" key="1">
    <citation type="submission" date="2017-04" db="EMBL/GenBank/DDBJ databases">
        <authorList>
            <person name="Varghese N."/>
            <person name="Submissions S."/>
        </authorList>
    </citation>
    <scope>NUCLEOTIDE SEQUENCE [LARGE SCALE GENOMIC DNA]</scope>
    <source>
        <strain evidence="8">USBA 82</strain>
    </source>
</reference>
<gene>
    <name evidence="7" type="ORF">SAMN06275492_14111</name>
</gene>
<dbReference type="GO" id="GO:0008234">
    <property type="term" value="F:cysteine-type peptidase activity"/>
    <property type="evidence" value="ECO:0007669"/>
    <property type="project" value="UniProtKB-KW"/>
</dbReference>
<keyword evidence="5" id="KW-0732">Signal</keyword>
<dbReference type="InterPro" id="IPR026864">
    <property type="entry name" value="SH3b2-type_SH3"/>
</dbReference>
<dbReference type="Pfam" id="PF00877">
    <property type="entry name" value="NLPC_P60"/>
    <property type="match status" value="1"/>
</dbReference>
<evidence type="ECO:0000256" key="4">
    <source>
        <dbReference type="ARBA" id="ARBA00022807"/>
    </source>
</evidence>
<evidence type="ECO:0000259" key="6">
    <source>
        <dbReference type="PROSITE" id="PS51935"/>
    </source>
</evidence>
<dbReference type="Pfam" id="PF12912">
    <property type="entry name" value="N_NLPC_P60"/>
    <property type="match status" value="1"/>
</dbReference>
<evidence type="ECO:0000256" key="5">
    <source>
        <dbReference type="SAM" id="SignalP"/>
    </source>
</evidence>
<keyword evidence="3" id="KW-0378">Hydrolase</keyword>
<evidence type="ECO:0000256" key="2">
    <source>
        <dbReference type="ARBA" id="ARBA00022670"/>
    </source>
</evidence>
<dbReference type="InterPro" id="IPR000064">
    <property type="entry name" value="NLP_P60_dom"/>
</dbReference>
<evidence type="ECO:0000313" key="8">
    <source>
        <dbReference type="Proteomes" id="UP000193355"/>
    </source>
</evidence>
<evidence type="ECO:0000256" key="1">
    <source>
        <dbReference type="ARBA" id="ARBA00007074"/>
    </source>
</evidence>
<dbReference type="Pfam" id="PF12914">
    <property type="entry name" value="SH3_7"/>
    <property type="match status" value="1"/>
</dbReference>
<evidence type="ECO:0000256" key="3">
    <source>
        <dbReference type="ARBA" id="ARBA00022801"/>
    </source>
</evidence>
<dbReference type="Proteomes" id="UP000193355">
    <property type="component" value="Unassembled WGS sequence"/>
</dbReference>
<dbReference type="InterPro" id="IPR039439">
    <property type="entry name" value="SH3b1_dom"/>
</dbReference>
<dbReference type="InterPro" id="IPR038765">
    <property type="entry name" value="Papain-like_cys_pep_sf"/>
</dbReference>
<dbReference type="AlphaFoldDB" id="A0A1X7L036"/>
<dbReference type="OrthoDB" id="9808890at2"/>
<dbReference type="STRING" id="561720.SAMN06275492_14111"/>
<dbReference type="EMBL" id="FXBB01000041">
    <property type="protein sequence ID" value="SMG47050.1"/>
    <property type="molecule type" value="Genomic_DNA"/>
</dbReference>
<dbReference type="SUPFAM" id="SSF54001">
    <property type="entry name" value="Cysteine proteinases"/>
    <property type="match status" value="1"/>
</dbReference>
<comment type="similarity">
    <text evidence="1">Belongs to the peptidase C40 family.</text>
</comment>
<organism evidence="7 8">
    <name type="scientific">Dethiosulfovibrio salsuginis</name>
    <dbReference type="NCBI Taxonomy" id="561720"/>
    <lineage>
        <taxon>Bacteria</taxon>
        <taxon>Thermotogati</taxon>
        <taxon>Synergistota</taxon>
        <taxon>Synergistia</taxon>
        <taxon>Synergistales</taxon>
        <taxon>Dethiosulfovibrionaceae</taxon>
        <taxon>Dethiosulfovibrio</taxon>
    </lineage>
</organism>
<sequence length="451" mass="49668">MICNLKKGAVTLISALICASSAWATPVVDFTGTIKDLSDLPQDVSAYLPKDGADEPYLDPVVQKGLMENFLVQHFSPWTADEDVELNNEWGLKSAKKDRWGENLMPIPQSVKDKVVADASMGSYPSMDSRAIVVVNTSARFLPTMRPFFANPDEAGEGFPFDYLQNTAHWVGVPLRVRHGNAAGDWLLARSGTIPGWIPARDVAFVDDYFMSAYRTGRYAALVKDDVVLRDEDGAFLAKTNIGAVLPIVQEGDDSFVVYVPIRSEGGMARLKRAVLSKEDGVEMPKPLTPRAIATLANRFVGNPYGWGGMYDQRDCSSTMRDLLTPFGLWLPRDSGPQSKSNVFIDIEQESWDKKPELIAEKALPLRTIIGMKGHVGLYLGLWEGKPVILHNTWGVRITTDNPDVSGRAILGRTVITTLQPGIEREDVAKEGLLPKVRTITFIPGFDGTEN</sequence>
<proteinExistence type="inferred from homology"/>
<dbReference type="InterPro" id="IPR025606">
    <property type="entry name" value="NLPC/P60_N_dom"/>
</dbReference>
<dbReference type="RefSeq" id="WP_159448341.1">
    <property type="nucleotide sequence ID" value="NZ_FXBB01000041.1"/>
</dbReference>
<keyword evidence="2" id="KW-0645">Protease</keyword>
<evidence type="ECO:0000313" key="7">
    <source>
        <dbReference type="EMBL" id="SMG47050.1"/>
    </source>
</evidence>
<feature type="signal peptide" evidence="5">
    <location>
        <begin position="1"/>
        <end position="24"/>
    </location>
</feature>
<keyword evidence="4" id="KW-0788">Thiol protease</keyword>
<keyword evidence="8" id="KW-1185">Reference proteome</keyword>